<sequence>MRVLIQKEGEMFVGQCLEHDICAQGCSVDELMSRLVLTVDLECSERNGSLADIDPAPEEFHKMWDNARRLADEQCGYEVALAA</sequence>
<evidence type="ECO:0008006" key="3">
    <source>
        <dbReference type="Google" id="ProtNLM"/>
    </source>
</evidence>
<protein>
    <recommendedName>
        <fullName evidence="3">HicB-like antitoxin of toxin-antitoxin system domain-containing protein</fullName>
    </recommendedName>
</protein>
<dbReference type="EMBL" id="FWFK01000008">
    <property type="protein sequence ID" value="SLN72002.1"/>
    <property type="molecule type" value="Genomic_DNA"/>
</dbReference>
<evidence type="ECO:0000313" key="2">
    <source>
        <dbReference type="Proteomes" id="UP000193570"/>
    </source>
</evidence>
<dbReference type="OrthoDB" id="8454400at2"/>
<organism evidence="1 2">
    <name type="scientific">Roseivivax jejudonensis</name>
    <dbReference type="NCBI Taxonomy" id="1529041"/>
    <lineage>
        <taxon>Bacteria</taxon>
        <taxon>Pseudomonadati</taxon>
        <taxon>Pseudomonadota</taxon>
        <taxon>Alphaproteobacteria</taxon>
        <taxon>Rhodobacterales</taxon>
        <taxon>Roseobacteraceae</taxon>
        <taxon>Roseivivax</taxon>
    </lineage>
</organism>
<proteinExistence type="predicted"/>
<reference evidence="1 2" key="1">
    <citation type="submission" date="2017-03" db="EMBL/GenBank/DDBJ databases">
        <authorList>
            <person name="Afonso C.L."/>
            <person name="Miller P.J."/>
            <person name="Scott M.A."/>
            <person name="Spackman E."/>
            <person name="Goraichik I."/>
            <person name="Dimitrov K.M."/>
            <person name="Suarez D.L."/>
            <person name="Swayne D.E."/>
        </authorList>
    </citation>
    <scope>NUCLEOTIDE SEQUENCE [LARGE SCALE GENOMIC DNA]</scope>
    <source>
        <strain evidence="1 2">CECT 8625</strain>
    </source>
</reference>
<gene>
    <name evidence="1" type="ORF">ROJ8625_03769</name>
</gene>
<keyword evidence="2" id="KW-1185">Reference proteome</keyword>
<evidence type="ECO:0000313" key="1">
    <source>
        <dbReference type="EMBL" id="SLN72002.1"/>
    </source>
</evidence>
<dbReference type="RefSeq" id="WP_143535190.1">
    <property type="nucleotide sequence ID" value="NZ_FWFK01000008.1"/>
</dbReference>
<dbReference type="Proteomes" id="UP000193570">
    <property type="component" value="Unassembled WGS sequence"/>
</dbReference>
<accession>A0A1X7A735</accession>
<name>A0A1X7A735_9RHOB</name>
<dbReference type="AlphaFoldDB" id="A0A1X7A735"/>